<keyword evidence="3" id="KW-1185">Reference proteome</keyword>
<dbReference type="GO" id="GO:0016747">
    <property type="term" value="F:acyltransferase activity, transferring groups other than amino-acyl groups"/>
    <property type="evidence" value="ECO:0007669"/>
    <property type="project" value="InterPro"/>
</dbReference>
<protein>
    <recommendedName>
        <fullName evidence="1">N-acetyltransferase domain-containing protein</fullName>
    </recommendedName>
</protein>
<name>J0DE63_9BIFI</name>
<dbReference type="eggNOG" id="COG1670">
    <property type="taxonomic scope" value="Bacteria"/>
</dbReference>
<gene>
    <name evidence="2" type="ORF">HMPREF9156_01043</name>
</gene>
<dbReference type="Gene3D" id="3.40.630.30">
    <property type="match status" value="1"/>
</dbReference>
<evidence type="ECO:0000259" key="1">
    <source>
        <dbReference type="PROSITE" id="PS51186"/>
    </source>
</evidence>
<dbReference type="Proteomes" id="UP000006415">
    <property type="component" value="Unassembled WGS sequence"/>
</dbReference>
<dbReference type="InterPro" id="IPR016181">
    <property type="entry name" value="Acyl_CoA_acyltransferase"/>
</dbReference>
<dbReference type="PROSITE" id="PS51186">
    <property type="entry name" value="GNAT"/>
    <property type="match status" value="1"/>
</dbReference>
<proteinExistence type="predicted"/>
<comment type="caution">
    <text evidence="2">The sequence shown here is derived from an EMBL/GenBank/DDBJ whole genome shotgun (WGS) entry which is preliminary data.</text>
</comment>
<reference evidence="2 3" key="1">
    <citation type="submission" date="2012-01" db="EMBL/GenBank/DDBJ databases">
        <title>The Genome Sequence of Scardovia wiggsiae F0424.</title>
        <authorList>
            <consortium name="The Broad Institute Genome Sequencing Platform"/>
            <person name="Earl A."/>
            <person name="Ward D."/>
            <person name="Feldgarden M."/>
            <person name="Gevers D."/>
            <person name="Izard J."/>
            <person name="Ganesan A."/>
            <person name="Baranova O.V."/>
            <person name="Blanton J.M."/>
            <person name="Tanner A.C."/>
            <person name="Mathney J."/>
            <person name="Dewhirst F.E."/>
            <person name="Young S.K."/>
            <person name="Zeng Q."/>
            <person name="Gargeya S."/>
            <person name="Fitzgerald M."/>
            <person name="Haas B."/>
            <person name="Abouelleil A."/>
            <person name="Alvarado L."/>
            <person name="Arachchi H.M."/>
            <person name="Berlin A."/>
            <person name="Chapman S.B."/>
            <person name="Gearin G."/>
            <person name="Goldberg J."/>
            <person name="Griggs A."/>
            <person name="Gujja S."/>
            <person name="Hansen M."/>
            <person name="Heiman D."/>
            <person name="Howarth C."/>
            <person name="Larimer J."/>
            <person name="Lui A."/>
            <person name="MacDonald P.J.P."/>
            <person name="McCowen C."/>
            <person name="Montmayeur A."/>
            <person name="Murphy C."/>
            <person name="Neiman D."/>
            <person name="Pearson M."/>
            <person name="Priest M."/>
            <person name="Roberts A."/>
            <person name="Saif S."/>
            <person name="Shea T."/>
            <person name="Sisk P."/>
            <person name="Stolte C."/>
            <person name="Sykes S."/>
            <person name="Wortman J."/>
            <person name="Nusbaum C."/>
            <person name="Birren B."/>
        </authorList>
    </citation>
    <scope>NUCLEOTIDE SEQUENCE [LARGE SCALE GENOMIC DNA]</scope>
    <source>
        <strain evidence="2 3">F0424</strain>
    </source>
</reference>
<dbReference type="STRING" id="857290.HMPREF9156_01043"/>
<dbReference type="Pfam" id="PF13302">
    <property type="entry name" value="Acetyltransf_3"/>
    <property type="match status" value="1"/>
</dbReference>
<dbReference type="RefSeq" id="WP_007148106.1">
    <property type="nucleotide sequence ID" value="NZ_AKCI01000001.1"/>
</dbReference>
<dbReference type="InterPro" id="IPR051531">
    <property type="entry name" value="N-acetyltransferase"/>
</dbReference>
<dbReference type="PANTHER" id="PTHR43792">
    <property type="entry name" value="GNAT FAMILY, PUTATIVE (AFU_ORTHOLOGUE AFUA_3G00765)-RELATED-RELATED"/>
    <property type="match status" value="1"/>
</dbReference>
<feature type="domain" description="N-acetyltransferase" evidence="1">
    <location>
        <begin position="15"/>
        <end position="219"/>
    </location>
</feature>
<dbReference type="AlphaFoldDB" id="J0DE63"/>
<dbReference type="EMBL" id="AGZS01000006">
    <property type="protein sequence ID" value="EJD64548.1"/>
    <property type="molecule type" value="Genomic_DNA"/>
</dbReference>
<dbReference type="HOGENOM" id="CLU_013985_3_6_11"/>
<evidence type="ECO:0000313" key="3">
    <source>
        <dbReference type="Proteomes" id="UP000006415"/>
    </source>
</evidence>
<dbReference type="OrthoDB" id="4142102at2"/>
<accession>J0DE63</accession>
<dbReference type="SUPFAM" id="SSF55729">
    <property type="entry name" value="Acyl-CoA N-acyltransferases (Nat)"/>
    <property type="match status" value="1"/>
</dbReference>
<organism evidence="2 3">
    <name type="scientific">Scardovia wiggsiae F0424</name>
    <dbReference type="NCBI Taxonomy" id="857290"/>
    <lineage>
        <taxon>Bacteria</taxon>
        <taxon>Bacillati</taxon>
        <taxon>Actinomycetota</taxon>
        <taxon>Actinomycetes</taxon>
        <taxon>Bifidobacteriales</taxon>
        <taxon>Bifidobacteriaceae</taxon>
        <taxon>Scardovia</taxon>
    </lineage>
</organism>
<sequence>MGMRTGIHGFETSRLTLRPWKTDDEAEASELFRYASNPAVGEMCGWAPHKSAEESARIIRDILDNPHTFAIVLKETGKPIGSIDFHPVSSDTRSFLAEGLRSGASAGGEFVEDIPREGVSALGEVAAHPDCARELGYWIGEPYWGNGFAAEAGEAVKSHCFGGLGLQAVLARHFVGNPASGRVMQKLGMRRIGRINDVLMPLLPGNVRRDEFVYAVVEA</sequence>
<dbReference type="InterPro" id="IPR000182">
    <property type="entry name" value="GNAT_dom"/>
</dbReference>
<evidence type="ECO:0000313" key="2">
    <source>
        <dbReference type="EMBL" id="EJD64548.1"/>
    </source>
</evidence>